<proteinExistence type="predicted"/>
<gene>
    <name evidence="2" type="ORF">M2283_003185</name>
</gene>
<keyword evidence="3" id="KW-1185">Reference proteome</keyword>
<keyword evidence="1" id="KW-0812">Transmembrane</keyword>
<evidence type="ECO:0000313" key="2">
    <source>
        <dbReference type="EMBL" id="MDH6215881.1"/>
    </source>
</evidence>
<feature type="transmembrane region" description="Helical" evidence="1">
    <location>
        <begin position="30"/>
        <end position="52"/>
    </location>
</feature>
<dbReference type="EMBL" id="JARXVH010000004">
    <property type="protein sequence ID" value="MDH6215881.1"/>
    <property type="molecule type" value="Genomic_DNA"/>
</dbReference>
<organism evidence="2 3">
    <name type="scientific">Streptomyces pseudovenezuelae</name>
    <dbReference type="NCBI Taxonomy" id="67350"/>
    <lineage>
        <taxon>Bacteria</taxon>
        <taxon>Bacillati</taxon>
        <taxon>Actinomycetota</taxon>
        <taxon>Actinomycetes</taxon>
        <taxon>Kitasatosporales</taxon>
        <taxon>Streptomycetaceae</taxon>
        <taxon>Streptomyces</taxon>
        <taxon>Streptomyces aurantiacus group</taxon>
    </lineage>
</organism>
<evidence type="ECO:0000313" key="3">
    <source>
        <dbReference type="Proteomes" id="UP001160499"/>
    </source>
</evidence>
<reference evidence="2 3" key="1">
    <citation type="submission" date="2023-04" db="EMBL/GenBank/DDBJ databases">
        <title>Forest soil microbial communities from Buena Vista Peninsula, Colon Province, Panama.</title>
        <authorList>
            <person name="Bouskill N."/>
        </authorList>
    </citation>
    <scope>NUCLEOTIDE SEQUENCE [LARGE SCALE GENOMIC DNA]</scope>
    <source>
        <strain evidence="2 3">GGS1</strain>
    </source>
</reference>
<keyword evidence="1" id="KW-1133">Transmembrane helix</keyword>
<keyword evidence="1" id="KW-0472">Membrane</keyword>
<evidence type="ECO:0008006" key="4">
    <source>
        <dbReference type="Google" id="ProtNLM"/>
    </source>
</evidence>
<dbReference type="Proteomes" id="UP001160499">
    <property type="component" value="Unassembled WGS sequence"/>
</dbReference>
<sequence>MRPYTRTLIDGPAGGGTGGTTVDTGAIRRWFALGMAVLTASGLLALATPASAQAASYCGGRKVRDLPFSTGVVHVYKRSGYICAVTFPKGTSTARRTMSVSVQARGNRPVVDKGKYTHHAGPVTVHAGHRCVWIKGSVARGSVSSGWILC</sequence>
<comment type="caution">
    <text evidence="2">The sequence shown here is derived from an EMBL/GenBank/DDBJ whole genome shotgun (WGS) entry which is preliminary data.</text>
</comment>
<evidence type="ECO:0000256" key="1">
    <source>
        <dbReference type="SAM" id="Phobius"/>
    </source>
</evidence>
<name>A0ABT6LHX0_9ACTN</name>
<protein>
    <recommendedName>
        <fullName evidence="4">Secreted protein</fullName>
    </recommendedName>
</protein>
<accession>A0ABT6LHX0</accession>